<sequence length="290" mass="30452">MAKLLIALGSALPEGPSGKWQCPAHARTGAHAPSLGVGVRDDGGVWVHCHAGCTTKEVCHGLGMTLDHLTRPPRLSAQAWIRTRRLQVGFPAPKVTAHPRARGLRHEAFHSYGPRFCLERLRHPVTGEKAVEWHAVNPQGEWVPGLLGTRIADLPLYRENDLAMAVGAGETVLVVESESSVDALNRAGWYATTWAGGAGAPPCERLATVLGGHDQVVVIGDADGPGRACAAKLAETLPGAVVMFSERDGEDARDLLDRLGAAGLSARITAATQAAQAARSAENTGHPVAA</sequence>
<proteinExistence type="predicted"/>
<reference evidence="1 2" key="1">
    <citation type="submission" date="2023-06" db="EMBL/GenBank/DDBJ databases">
        <title>Actinomycetospora Odt1-22.</title>
        <authorList>
            <person name="Supong K."/>
        </authorList>
    </citation>
    <scope>NUCLEOTIDE SEQUENCE [LARGE SCALE GENOMIC DNA]</scope>
    <source>
        <strain evidence="1 2">Odt1-22</strain>
    </source>
</reference>
<keyword evidence="2" id="KW-1185">Reference proteome</keyword>
<evidence type="ECO:0000313" key="1">
    <source>
        <dbReference type="EMBL" id="MDL5160416.1"/>
    </source>
</evidence>
<comment type="caution">
    <text evidence="1">The sequence shown here is derived from an EMBL/GenBank/DDBJ whole genome shotgun (WGS) entry which is preliminary data.</text>
</comment>
<protein>
    <recommendedName>
        <fullName evidence="3">Toprim domain-containing protein</fullName>
    </recommendedName>
</protein>
<evidence type="ECO:0008006" key="3">
    <source>
        <dbReference type="Google" id="ProtNLM"/>
    </source>
</evidence>
<dbReference type="EMBL" id="JASVWF010000011">
    <property type="protein sequence ID" value="MDL5160416.1"/>
    <property type="molecule type" value="Genomic_DNA"/>
</dbReference>
<organism evidence="1 2">
    <name type="scientific">Actinomycetospora termitidis</name>
    <dbReference type="NCBI Taxonomy" id="3053470"/>
    <lineage>
        <taxon>Bacteria</taxon>
        <taxon>Bacillati</taxon>
        <taxon>Actinomycetota</taxon>
        <taxon>Actinomycetes</taxon>
        <taxon>Pseudonocardiales</taxon>
        <taxon>Pseudonocardiaceae</taxon>
        <taxon>Actinomycetospora</taxon>
    </lineage>
</organism>
<dbReference type="CDD" id="cd01029">
    <property type="entry name" value="TOPRIM_primases"/>
    <property type="match status" value="1"/>
</dbReference>
<accession>A0ABT7MIA8</accession>
<gene>
    <name evidence="1" type="ORF">QRT03_30925</name>
</gene>
<dbReference type="Proteomes" id="UP001231924">
    <property type="component" value="Unassembled WGS sequence"/>
</dbReference>
<dbReference type="RefSeq" id="WP_286057027.1">
    <property type="nucleotide sequence ID" value="NZ_JASVWF010000011.1"/>
</dbReference>
<name>A0ABT7MIA8_9PSEU</name>
<dbReference type="Gene3D" id="3.40.1360.10">
    <property type="match status" value="1"/>
</dbReference>
<dbReference type="InterPro" id="IPR034154">
    <property type="entry name" value="TOPRIM_DnaG/twinkle"/>
</dbReference>
<evidence type="ECO:0000313" key="2">
    <source>
        <dbReference type="Proteomes" id="UP001231924"/>
    </source>
</evidence>